<gene>
    <name evidence="2" type="ORF">GNLVRS02_ARAD1B18414g</name>
</gene>
<evidence type="ECO:0000256" key="1">
    <source>
        <dbReference type="SAM" id="MobiDB-lite"/>
    </source>
</evidence>
<feature type="compositionally biased region" description="Low complexity" evidence="1">
    <location>
        <begin position="1"/>
        <end position="24"/>
    </location>
</feature>
<protein>
    <submittedName>
        <fullName evidence="2">ARAD1B18414p</fullName>
    </submittedName>
</protein>
<reference evidence="2" key="2">
    <citation type="submission" date="2014-06" db="EMBL/GenBank/DDBJ databases">
        <title>The complete genome of Blastobotrys (Arxula) adeninivorans LS3 - a yeast of biotechnological interest.</title>
        <authorList>
            <person name="Kunze G."/>
            <person name="Gaillardin C."/>
            <person name="Czernicka M."/>
            <person name="Durrens P."/>
            <person name="Martin T."/>
            <person name="Boer E."/>
            <person name="Gabaldon T."/>
            <person name="Cruz J."/>
            <person name="Talla E."/>
            <person name="Marck C."/>
            <person name="Goffeau A."/>
            <person name="Barbe V."/>
            <person name="Baret P."/>
            <person name="Baronian K."/>
            <person name="Beier S."/>
            <person name="Bleykasten C."/>
            <person name="Bode R."/>
            <person name="Casaregola S."/>
            <person name="Despons L."/>
            <person name="Fairhead C."/>
            <person name="Giersberg M."/>
            <person name="Gierski P."/>
            <person name="Hahnel U."/>
            <person name="Hartmann A."/>
            <person name="Jankowska D."/>
            <person name="Jubin C."/>
            <person name="Jung P."/>
            <person name="Lafontaine I."/>
            <person name="Leh-Louis V."/>
            <person name="Lemaire M."/>
            <person name="Marcet-Houben M."/>
            <person name="Mascher M."/>
            <person name="Morel G."/>
            <person name="Richard G.-F."/>
            <person name="Riechen J."/>
            <person name="Sacerdot C."/>
            <person name="Sarkar A."/>
            <person name="Savel G."/>
            <person name="Schacherer J."/>
            <person name="Sherman D."/>
            <person name="Straub M.-L."/>
            <person name="Stein N."/>
            <person name="Thierry A."/>
            <person name="Trautwein-Schult A."/>
            <person name="Westhof E."/>
            <person name="Worch S."/>
            <person name="Dujon B."/>
            <person name="Souciet J.-L."/>
            <person name="Wincker P."/>
            <person name="Scholz U."/>
            <person name="Neuveglise N."/>
        </authorList>
    </citation>
    <scope>NUCLEOTIDE SEQUENCE</scope>
    <source>
        <strain evidence="2">LS3</strain>
    </source>
</reference>
<sequence length="175" mass="19786">MRASSSPASSTTQSSQETLQLSKSPSREHGKDHQWQAEPGGFGSKAGKVCDTLRSKRTSSRMNDELPKRISLCLNRAPWYQRPRIRCLLLQEPVKSKLEAIEQVPQFLIGFEILLCEKMGVIKEALSPAMHLLLLEDLAALAEMYFACHNRCAIQTKRLFWYLAALAELQKRGEI</sequence>
<proteinExistence type="predicted"/>
<feature type="compositionally biased region" description="Basic and acidic residues" evidence="1">
    <location>
        <begin position="25"/>
        <end position="35"/>
    </location>
</feature>
<name>A0A060T7E4_BLAAD</name>
<dbReference type="EMBL" id="HG937692">
    <property type="protein sequence ID" value="CDP36674.1"/>
    <property type="molecule type" value="Genomic_DNA"/>
</dbReference>
<dbReference type="AlphaFoldDB" id="A0A060T7E4"/>
<evidence type="ECO:0000313" key="2">
    <source>
        <dbReference type="EMBL" id="CDP36674.1"/>
    </source>
</evidence>
<accession>A0A060T7E4</accession>
<reference evidence="2" key="1">
    <citation type="submission" date="2014-02" db="EMBL/GenBank/DDBJ databases">
        <authorList>
            <person name="Genoscope - CEA"/>
        </authorList>
    </citation>
    <scope>NUCLEOTIDE SEQUENCE</scope>
    <source>
        <strain evidence="2">LS3</strain>
    </source>
</reference>
<organism evidence="2">
    <name type="scientific">Blastobotrys adeninivorans</name>
    <name type="common">Yeast</name>
    <name type="synonym">Arxula adeninivorans</name>
    <dbReference type="NCBI Taxonomy" id="409370"/>
    <lineage>
        <taxon>Eukaryota</taxon>
        <taxon>Fungi</taxon>
        <taxon>Dikarya</taxon>
        <taxon>Ascomycota</taxon>
        <taxon>Saccharomycotina</taxon>
        <taxon>Dipodascomycetes</taxon>
        <taxon>Dipodascales</taxon>
        <taxon>Trichomonascaceae</taxon>
        <taxon>Blastobotrys</taxon>
    </lineage>
</organism>
<feature type="region of interest" description="Disordered" evidence="1">
    <location>
        <begin position="1"/>
        <end position="48"/>
    </location>
</feature>